<dbReference type="KEGG" id="ppai:E1956_42240"/>
<dbReference type="Gene3D" id="1.20.950.20">
    <property type="entry name" value="Transmembrane di-heme cytochromes, Chain C"/>
    <property type="match status" value="1"/>
</dbReference>
<evidence type="ECO:0000256" key="7">
    <source>
        <dbReference type="ARBA" id="ARBA00022692"/>
    </source>
</evidence>
<reference evidence="15 16" key="1">
    <citation type="submission" date="2019-03" db="EMBL/GenBank/DDBJ databases">
        <title>Paraburkholderia sp. 7MH5, isolated from subtropical forest soil.</title>
        <authorList>
            <person name="Gao Z.-H."/>
            <person name="Qiu L.-H."/>
        </authorList>
    </citation>
    <scope>NUCLEOTIDE SEQUENCE [LARGE SCALE GENOMIC DNA]</scope>
    <source>
        <strain evidence="15 16">7MH5</strain>
    </source>
</reference>
<keyword evidence="11" id="KW-0408">Iron</keyword>
<dbReference type="PANTHER" id="PTHR30074:SF5">
    <property type="entry name" value="FORMATE DEHYDROGENASE, NITRATE-INDUCIBLE, CYTOCHROME B556(FDN) SUBUNIT"/>
    <property type="match status" value="1"/>
</dbReference>
<evidence type="ECO:0000256" key="12">
    <source>
        <dbReference type="ARBA" id="ARBA00023136"/>
    </source>
</evidence>
<dbReference type="GO" id="GO:0036397">
    <property type="term" value="F:formate dehydrogenase (quinone) activity"/>
    <property type="evidence" value="ECO:0007669"/>
    <property type="project" value="TreeGrafter"/>
</dbReference>
<name>A0A4P7D6F1_9BURK</name>
<feature type="domain" description="Cytochrome b561 bacterial/Ni-hydrogenase" evidence="14">
    <location>
        <begin position="14"/>
        <end position="191"/>
    </location>
</feature>
<evidence type="ECO:0000313" key="15">
    <source>
        <dbReference type="EMBL" id="QBR03718.1"/>
    </source>
</evidence>
<keyword evidence="6" id="KW-0349">Heme</keyword>
<keyword evidence="9" id="KW-0249">Electron transport</keyword>
<accession>A0A4P7D6F1</accession>
<dbReference type="GO" id="GO:0009055">
    <property type="term" value="F:electron transfer activity"/>
    <property type="evidence" value="ECO:0007669"/>
    <property type="project" value="InterPro"/>
</dbReference>
<feature type="transmembrane region" description="Helical" evidence="13">
    <location>
        <begin position="60"/>
        <end position="81"/>
    </location>
</feature>
<protein>
    <submittedName>
        <fullName evidence="15">Formate dehydrogenase subunit gamma</fullName>
    </submittedName>
</protein>
<keyword evidence="4" id="KW-0813">Transport</keyword>
<keyword evidence="12 13" id="KW-0472">Membrane</keyword>
<evidence type="ECO:0000256" key="8">
    <source>
        <dbReference type="ARBA" id="ARBA00022723"/>
    </source>
</evidence>
<evidence type="ECO:0000256" key="5">
    <source>
        <dbReference type="ARBA" id="ARBA00022475"/>
    </source>
</evidence>
<evidence type="ECO:0000256" key="9">
    <source>
        <dbReference type="ARBA" id="ARBA00022982"/>
    </source>
</evidence>
<evidence type="ECO:0000256" key="6">
    <source>
        <dbReference type="ARBA" id="ARBA00022617"/>
    </source>
</evidence>
<evidence type="ECO:0000256" key="13">
    <source>
        <dbReference type="SAM" id="Phobius"/>
    </source>
</evidence>
<evidence type="ECO:0000256" key="2">
    <source>
        <dbReference type="ARBA" id="ARBA00004651"/>
    </source>
</evidence>
<dbReference type="GO" id="GO:0009061">
    <property type="term" value="P:anaerobic respiration"/>
    <property type="evidence" value="ECO:0007669"/>
    <property type="project" value="TreeGrafter"/>
</dbReference>
<dbReference type="InterPro" id="IPR011577">
    <property type="entry name" value="Cyt_b561_bac/Ni-Hgenase"/>
</dbReference>
<feature type="transmembrane region" description="Helical" evidence="13">
    <location>
        <begin position="120"/>
        <end position="140"/>
    </location>
</feature>
<dbReference type="EMBL" id="CP038151">
    <property type="protein sequence ID" value="QBR03718.1"/>
    <property type="molecule type" value="Genomic_DNA"/>
</dbReference>
<dbReference type="Pfam" id="PF01292">
    <property type="entry name" value="Ni_hydr_CYTB"/>
    <property type="match status" value="1"/>
</dbReference>
<evidence type="ECO:0000256" key="1">
    <source>
        <dbReference type="ARBA" id="ARBA00001971"/>
    </source>
</evidence>
<dbReference type="Proteomes" id="UP000295727">
    <property type="component" value="Chromosome 4"/>
</dbReference>
<dbReference type="FunFam" id="1.20.950.20:FF:000002">
    <property type="entry name" value="Formate dehydrogenase cytochrome b556 subunit"/>
    <property type="match status" value="1"/>
</dbReference>
<dbReference type="GO" id="GO:0022904">
    <property type="term" value="P:respiratory electron transport chain"/>
    <property type="evidence" value="ECO:0007669"/>
    <property type="project" value="InterPro"/>
</dbReference>
<evidence type="ECO:0000256" key="11">
    <source>
        <dbReference type="ARBA" id="ARBA00023004"/>
    </source>
</evidence>
<feature type="transmembrane region" description="Helical" evidence="13">
    <location>
        <begin position="24"/>
        <end position="48"/>
    </location>
</feature>
<dbReference type="GO" id="GO:0005886">
    <property type="term" value="C:plasma membrane"/>
    <property type="evidence" value="ECO:0007669"/>
    <property type="project" value="UniProtKB-SubCell"/>
</dbReference>
<gene>
    <name evidence="15" type="ORF">E1956_42240</name>
</gene>
<dbReference type="OrthoDB" id="9790598at2"/>
<dbReference type="GO" id="GO:0008863">
    <property type="term" value="F:formate dehydrogenase (NAD+) activity"/>
    <property type="evidence" value="ECO:0007669"/>
    <property type="project" value="InterPro"/>
</dbReference>
<comment type="cofactor">
    <cofactor evidence="1">
        <name>heme</name>
        <dbReference type="ChEBI" id="CHEBI:30413"/>
    </cofactor>
</comment>
<proteinExistence type="inferred from homology"/>
<dbReference type="InterPro" id="IPR006471">
    <property type="entry name" value="Formate_DH_gsu"/>
</dbReference>
<dbReference type="GO" id="GO:0015944">
    <property type="term" value="P:formate oxidation"/>
    <property type="evidence" value="ECO:0007669"/>
    <property type="project" value="TreeGrafter"/>
</dbReference>
<dbReference type="PANTHER" id="PTHR30074">
    <property type="entry name" value="FORMATE DEHYDROGENASE, NITRATE-INDUCIBLE, CYTOCHROME B556 FDN SUBUNIT"/>
    <property type="match status" value="1"/>
</dbReference>
<dbReference type="RefSeq" id="WP_134759398.1">
    <property type="nucleotide sequence ID" value="NZ_CP038151.1"/>
</dbReference>
<keyword evidence="5" id="KW-1003">Cell membrane</keyword>
<dbReference type="AlphaFoldDB" id="A0A4P7D6F1"/>
<keyword evidence="7 13" id="KW-0812">Transmembrane</keyword>
<dbReference type="SUPFAM" id="SSF81342">
    <property type="entry name" value="Transmembrane di-heme cytochromes"/>
    <property type="match status" value="1"/>
</dbReference>
<organism evidence="15 16">
    <name type="scientific">Paraburkholderia pallida</name>
    <dbReference type="NCBI Taxonomy" id="2547399"/>
    <lineage>
        <taxon>Bacteria</taxon>
        <taxon>Pseudomonadati</taxon>
        <taxon>Pseudomonadota</taxon>
        <taxon>Betaproteobacteria</taxon>
        <taxon>Burkholderiales</taxon>
        <taxon>Burkholderiaceae</taxon>
        <taxon>Paraburkholderia</taxon>
    </lineage>
</organism>
<evidence type="ECO:0000256" key="4">
    <source>
        <dbReference type="ARBA" id="ARBA00022448"/>
    </source>
</evidence>
<keyword evidence="16" id="KW-1185">Reference proteome</keyword>
<dbReference type="InterPro" id="IPR051817">
    <property type="entry name" value="FDH_cytochrome_b556_subunit"/>
</dbReference>
<feature type="transmembrane region" description="Helical" evidence="13">
    <location>
        <begin position="152"/>
        <end position="173"/>
    </location>
</feature>
<comment type="subcellular location">
    <subcellularLocation>
        <location evidence="2">Cell membrane</location>
        <topology evidence="2">Multi-pass membrane protein</topology>
    </subcellularLocation>
</comment>
<keyword evidence="10 13" id="KW-1133">Transmembrane helix</keyword>
<sequence>MSNDESDDDFLIERYNANERTNHWITAISFVLVALSGLAMFHPAMFWLSILFGGGQWMRLLHPFFGLVMFVSFLVLALRFWHHNLMEKSDILWLLRIQDVLSNREDRLPEVGRYNAGQKMLFVTLVFCMLVLLPTGLIIWRRYFSAYFPINAIRFAALCHATAAFVLIAGIIVHIYAGIWIKGTMGAMIRGTVTLGWARKHHPRWFREVIRNRPENLGLQAGDERQV</sequence>
<evidence type="ECO:0000259" key="14">
    <source>
        <dbReference type="Pfam" id="PF01292"/>
    </source>
</evidence>
<evidence type="ECO:0000313" key="16">
    <source>
        <dbReference type="Proteomes" id="UP000295727"/>
    </source>
</evidence>
<evidence type="ECO:0000256" key="3">
    <source>
        <dbReference type="ARBA" id="ARBA00010747"/>
    </source>
</evidence>
<dbReference type="InterPro" id="IPR016174">
    <property type="entry name" value="Di-haem_cyt_TM"/>
</dbReference>
<dbReference type="NCBIfam" id="TIGR01583">
    <property type="entry name" value="formate-DH-gamm"/>
    <property type="match status" value="1"/>
</dbReference>
<evidence type="ECO:0000256" key="10">
    <source>
        <dbReference type="ARBA" id="ARBA00022989"/>
    </source>
</evidence>
<keyword evidence="8" id="KW-0479">Metal-binding</keyword>
<dbReference type="GO" id="GO:0009326">
    <property type="term" value="C:formate dehydrogenase complex"/>
    <property type="evidence" value="ECO:0007669"/>
    <property type="project" value="InterPro"/>
</dbReference>
<comment type="similarity">
    <text evidence="3">Belongs to the formate dehydrogenase gamma subunit family.</text>
</comment>
<dbReference type="GO" id="GO:0046872">
    <property type="term" value="F:metal ion binding"/>
    <property type="evidence" value="ECO:0007669"/>
    <property type="project" value="UniProtKB-KW"/>
</dbReference>